<name>A0A6L2QCI3_COPFO</name>
<evidence type="ECO:0000256" key="11">
    <source>
        <dbReference type="ARBA" id="ARBA00023235"/>
    </source>
</evidence>
<organism evidence="16 17">
    <name type="scientific">Coptotermes formosanus</name>
    <name type="common">Formosan subterranean termite</name>
    <dbReference type="NCBI Taxonomy" id="36987"/>
    <lineage>
        <taxon>Eukaryota</taxon>
        <taxon>Metazoa</taxon>
        <taxon>Ecdysozoa</taxon>
        <taxon>Arthropoda</taxon>
        <taxon>Hexapoda</taxon>
        <taxon>Insecta</taxon>
        <taxon>Pterygota</taxon>
        <taxon>Neoptera</taxon>
        <taxon>Polyneoptera</taxon>
        <taxon>Dictyoptera</taxon>
        <taxon>Blattodea</taxon>
        <taxon>Blattoidea</taxon>
        <taxon>Termitoidae</taxon>
        <taxon>Rhinotermitidae</taxon>
        <taxon>Coptotermes</taxon>
    </lineage>
</organism>
<proteinExistence type="inferred from homology"/>
<dbReference type="GO" id="GO:0005524">
    <property type="term" value="F:ATP binding"/>
    <property type="evidence" value="ECO:0007669"/>
    <property type="project" value="UniProtKB-KW"/>
</dbReference>
<dbReference type="Pfam" id="PF06733">
    <property type="entry name" value="DEAD_2"/>
    <property type="match status" value="1"/>
</dbReference>
<keyword evidence="4" id="KW-0479">Metal-binding</keyword>
<protein>
    <recommendedName>
        <fullName evidence="15">Helicase ATP-binding domain-containing protein</fullName>
    </recommendedName>
</protein>
<comment type="caution">
    <text evidence="16">The sequence shown here is derived from an EMBL/GenBank/DDBJ whole genome shotgun (WGS) entry which is preliminary data.</text>
</comment>
<keyword evidence="13" id="KW-0175">Coiled coil</keyword>
<evidence type="ECO:0000313" key="16">
    <source>
        <dbReference type="EMBL" id="GFG40835.1"/>
    </source>
</evidence>
<keyword evidence="14" id="KW-0472">Membrane</keyword>
<evidence type="ECO:0000256" key="4">
    <source>
        <dbReference type="ARBA" id="ARBA00022723"/>
    </source>
</evidence>
<dbReference type="InterPro" id="IPR013020">
    <property type="entry name" value="Rad3/Chl1-like"/>
</dbReference>
<sequence>MSKHCPGSEGKSLSLICGALRWLQDHEERKRKQLKTAIARLDSMKDCNGSDDFDWLTQQAQQVQVLQERQQLQQQLNRILRKDEKLEQLRKCKQKKLERQSEKCAEVANVGDVNTEPPEADDTDILLEEYLETGTTDDSDPEAEEEEECKDAKIYFCSRTHSQLAQFVREVQRSAYGHDIRLVSLASRQNYCINKAVQKLKSLSLINEQCTDMQRKKKGRSTATDSLGKAVKKSRGTAGCPYLQQRAVERLRDEVLLEVQDVEQLVTVGRKLSACPYYGSRAAVSDAQVVVVPYNTLLHKSTRKACGINLAGSVVIIDEAHNLLDTISHIHSSEVTGHQLTHAYSQLSQYQDRYRNRFSAANLLYLGQVIFIVVLLIFLLGGKPGCSPVESSMKCVDTKLYPLAEFVLSAEIDNINLYKLLEFCEKSRIAQKLHGFADRYHPAVAMNSDVKTARQQIGIRAFLKEISANSAPVPKQDPVPAASVSEPVLSNPLLSVLAFMEALTNHCSDGRVVCSRQATVGRGSLKFLLLNPATHFSSIVKEARAVVVAGGTMQPLAEFRDQLFLSAGGTAERLTEFSCGHVIPPENILPIALAAGPSGKQLDFAYQSRTLPVMLNELGRILINVCNIVPGGIVCFFPSYEYEKAVYEHWKKTEVISKLELKKKIFREPKRSGMVDSMLNEYATHIGRPESSGAIMFSVVGGKLSEGLNFSDDLGRCVIVVGMPYPNIKSPELQEKMSYLNANVSPTAGMQHYENLCMKAVNQSIGRAVRHKSDYAAVLLLDQRYIRTHTQAALPAWIRTSLSSQTKFGPAFAQLIKGNSTDRTVRRCLIKLMMCEIFAVVFQCSDRDHMYVTGGLSSKGKWITVIEIY</sequence>
<dbReference type="InterPro" id="IPR006555">
    <property type="entry name" value="ATP-dep_Helicase_C"/>
</dbReference>
<keyword evidence="17" id="KW-1185">Reference proteome</keyword>
<keyword evidence="5" id="KW-0547">Nucleotide-binding</keyword>
<evidence type="ECO:0000256" key="7">
    <source>
        <dbReference type="ARBA" id="ARBA00022806"/>
    </source>
</evidence>
<feature type="transmembrane region" description="Helical" evidence="14">
    <location>
        <begin position="363"/>
        <end position="382"/>
    </location>
</feature>
<keyword evidence="9" id="KW-0408">Iron</keyword>
<dbReference type="EMBL" id="BLKM01002677">
    <property type="protein sequence ID" value="GFG40835.1"/>
    <property type="molecule type" value="Genomic_DNA"/>
</dbReference>
<evidence type="ECO:0000256" key="12">
    <source>
        <dbReference type="ARBA" id="ARBA00023242"/>
    </source>
</evidence>
<keyword evidence="6" id="KW-0378">Hydrolase</keyword>
<keyword evidence="8" id="KW-0067">ATP-binding</keyword>
<dbReference type="InParanoid" id="A0A6L2QCI3"/>
<feature type="domain" description="Helicase ATP-binding" evidence="15">
    <location>
        <begin position="1"/>
        <end position="370"/>
    </location>
</feature>
<accession>A0A6L2QCI3</accession>
<comment type="cofactor">
    <cofactor evidence="1">
        <name>[4Fe-4S] cluster</name>
        <dbReference type="ChEBI" id="CHEBI:49883"/>
    </cofactor>
</comment>
<dbReference type="NCBIfam" id="TIGR00604">
    <property type="entry name" value="rad3"/>
    <property type="match status" value="1"/>
</dbReference>
<dbReference type="GO" id="GO:0051536">
    <property type="term" value="F:iron-sulfur cluster binding"/>
    <property type="evidence" value="ECO:0007669"/>
    <property type="project" value="UniProtKB-KW"/>
</dbReference>
<dbReference type="FunCoup" id="A0A6L2QCI3">
    <property type="interactions" value="1370"/>
</dbReference>
<dbReference type="CDD" id="cd18788">
    <property type="entry name" value="SF2_C_XPD"/>
    <property type="match status" value="1"/>
</dbReference>
<dbReference type="Proteomes" id="UP000502823">
    <property type="component" value="Unassembled WGS sequence"/>
</dbReference>
<evidence type="ECO:0000256" key="10">
    <source>
        <dbReference type="ARBA" id="ARBA00023014"/>
    </source>
</evidence>
<evidence type="ECO:0000256" key="2">
    <source>
        <dbReference type="ARBA" id="ARBA00004123"/>
    </source>
</evidence>
<comment type="similarity">
    <text evidence="3">Belongs to the DEAD box helicase family. DEAH subfamily. DDX11/CHL1 sub-subfamily.</text>
</comment>
<evidence type="ECO:0000256" key="14">
    <source>
        <dbReference type="SAM" id="Phobius"/>
    </source>
</evidence>
<dbReference type="Gene3D" id="3.40.50.300">
    <property type="entry name" value="P-loop containing nucleotide triphosphate hydrolases"/>
    <property type="match status" value="2"/>
</dbReference>
<dbReference type="InterPro" id="IPR045028">
    <property type="entry name" value="DinG/Rad3-like"/>
</dbReference>
<evidence type="ECO:0000259" key="15">
    <source>
        <dbReference type="PROSITE" id="PS51193"/>
    </source>
</evidence>
<dbReference type="GO" id="GO:0003677">
    <property type="term" value="F:DNA binding"/>
    <property type="evidence" value="ECO:0007669"/>
    <property type="project" value="InterPro"/>
</dbReference>
<keyword evidence="12" id="KW-0539">Nucleus</keyword>
<dbReference type="AlphaFoldDB" id="A0A6L2QCI3"/>
<dbReference type="GO" id="GO:0046872">
    <property type="term" value="F:metal ion binding"/>
    <property type="evidence" value="ECO:0007669"/>
    <property type="project" value="UniProtKB-KW"/>
</dbReference>
<dbReference type="PROSITE" id="PS51193">
    <property type="entry name" value="HELICASE_ATP_BIND_2"/>
    <property type="match status" value="1"/>
</dbReference>
<dbReference type="PANTHER" id="PTHR11472">
    <property type="entry name" value="DNA REPAIR DEAD HELICASE RAD3/XP-D SUBFAMILY MEMBER"/>
    <property type="match status" value="1"/>
</dbReference>
<keyword evidence="10" id="KW-0411">Iron-sulfur</keyword>
<dbReference type="GO" id="GO:0003678">
    <property type="term" value="F:DNA helicase activity"/>
    <property type="evidence" value="ECO:0007669"/>
    <property type="project" value="InterPro"/>
</dbReference>
<dbReference type="SMART" id="SM00491">
    <property type="entry name" value="HELICc2"/>
    <property type="match status" value="1"/>
</dbReference>
<dbReference type="Pfam" id="PF13307">
    <property type="entry name" value="Helicase_C_2"/>
    <property type="match status" value="1"/>
</dbReference>
<dbReference type="GO" id="GO:0034085">
    <property type="term" value="P:establishment of sister chromatid cohesion"/>
    <property type="evidence" value="ECO:0007669"/>
    <property type="project" value="TreeGrafter"/>
</dbReference>
<keyword evidence="14" id="KW-0812">Transmembrane</keyword>
<dbReference type="InterPro" id="IPR010614">
    <property type="entry name" value="RAD3-like_helicase_DEAD"/>
</dbReference>
<feature type="coiled-coil region" evidence="13">
    <location>
        <begin position="62"/>
        <end position="89"/>
    </location>
</feature>
<evidence type="ECO:0000256" key="13">
    <source>
        <dbReference type="SAM" id="Coils"/>
    </source>
</evidence>
<keyword evidence="7" id="KW-0347">Helicase</keyword>
<dbReference type="FunFam" id="3.40.50.300:FF:001250">
    <property type="entry name" value="Putative ATP-dependent RNA helicase DDX11"/>
    <property type="match status" value="1"/>
</dbReference>
<dbReference type="PANTHER" id="PTHR11472:SF41">
    <property type="entry name" value="ATP-DEPENDENT DNA HELICASE DDX11-RELATED"/>
    <property type="match status" value="1"/>
</dbReference>
<dbReference type="InterPro" id="IPR027417">
    <property type="entry name" value="P-loop_NTPase"/>
</dbReference>
<evidence type="ECO:0000256" key="5">
    <source>
        <dbReference type="ARBA" id="ARBA00022741"/>
    </source>
</evidence>
<evidence type="ECO:0000256" key="3">
    <source>
        <dbReference type="ARBA" id="ARBA00008435"/>
    </source>
</evidence>
<keyword evidence="11" id="KW-0413">Isomerase</keyword>
<gene>
    <name evidence="16" type="ORF">Cfor_05334</name>
</gene>
<keyword evidence="14" id="KW-1133">Transmembrane helix</keyword>
<evidence type="ECO:0000313" key="17">
    <source>
        <dbReference type="Proteomes" id="UP000502823"/>
    </source>
</evidence>
<dbReference type="GO" id="GO:0016818">
    <property type="term" value="F:hydrolase activity, acting on acid anhydrides, in phosphorus-containing anhydrides"/>
    <property type="evidence" value="ECO:0007669"/>
    <property type="project" value="InterPro"/>
</dbReference>
<dbReference type="GO" id="GO:0006139">
    <property type="term" value="P:nucleobase-containing compound metabolic process"/>
    <property type="evidence" value="ECO:0007669"/>
    <property type="project" value="InterPro"/>
</dbReference>
<dbReference type="OrthoDB" id="267079at2759"/>
<evidence type="ECO:0000256" key="8">
    <source>
        <dbReference type="ARBA" id="ARBA00022840"/>
    </source>
</evidence>
<dbReference type="InterPro" id="IPR014013">
    <property type="entry name" value="Helic_SF1/SF2_ATP-bd_DinG/Rad3"/>
</dbReference>
<evidence type="ECO:0000256" key="6">
    <source>
        <dbReference type="ARBA" id="ARBA00022801"/>
    </source>
</evidence>
<dbReference type="SMART" id="SM00488">
    <property type="entry name" value="DEXDc2"/>
    <property type="match status" value="1"/>
</dbReference>
<evidence type="ECO:0000256" key="1">
    <source>
        <dbReference type="ARBA" id="ARBA00001966"/>
    </source>
</evidence>
<comment type="subcellular location">
    <subcellularLocation>
        <location evidence="2">Nucleus</location>
    </subcellularLocation>
</comment>
<dbReference type="GO" id="GO:0005634">
    <property type="term" value="C:nucleus"/>
    <property type="evidence" value="ECO:0007669"/>
    <property type="project" value="UniProtKB-SubCell"/>
</dbReference>
<evidence type="ECO:0000256" key="9">
    <source>
        <dbReference type="ARBA" id="ARBA00023004"/>
    </source>
</evidence>
<reference evidence="17" key="1">
    <citation type="submission" date="2020-01" db="EMBL/GenBank/DDBJ databases">
        <title>Draft genome sequence of the Termite Coptotermes fromosanus.</title>
        <authorList>
            <person name="Itakura S."/>
            <person name="Yosikawa Y."/>
            <person name="Umezawa K."/>
        </authorList>
    </citation>
    <scope>NUCLEOTIDE SEQUENCE [LARGE SCALE GENOMIC DNA]</scope>
</reference>
<dbReference type="InterPro" id="IPR006554">
    <property type="entry name" value="Helicase-like_DEXD_c2"/>
</dbReference>